<gene>
    <name evidence="10" type="ORF">WA026_015648</name>
</gene>
<keyword evidence="11" id="KW-1185">Reference proteome</keyword>
<feature type="active site" description="Charge relay system" evidence="7">
    <location>
        <position position="379"/>
    </location>
</feature>
<keyword evidence="3" id="KW-0378">Hydrolase</keyword>
<evidence type="ECO:0000256" key="6">
    <source>
        <dbReference type="ARBA" id="ARBA00023180"/>
    </source>
</evidence>
<dbReference type="EMBL" id="JARQZJ010000129">
    <property type="protein sequence ID" value="KAK9891680.1"/>
    <property type="molecule type" value="Genomic_DNA"/>
</dbReference>
<evidence type="ECO:0000256" key="8">
    <source>
        <dbReference type="SAM" id="SignalP"/>
    </source>
</evidence>
<dbReference type="AlphaFoldDB" id="A0AAW1VH43"/>
<dbReference type="PIRSF" id="PIRSF000862">
    <property type="entry name" value="Steryl_ester_lip"/>
    <property type="match status" value="1"/>
</dbReference>
<keyword evidence="6" id="KW-0325">Glycoprotein</keyword>
<proteinExistence type="inferred from homology"/>
<comment type="caution">
    <text evidence="10">The sequence shown here is derived from an EMBL/GenBank/DDBJ whole genome shotgun (WGS) entry which is preliminary data.</text>
</comment>
<name>A0AAW1VH43_9CUCU</name>
<dbReference type="GO" id="GO:0016788">
    <property type="term" value="F:hydrolase activity, acting on ester bonds"/>
    <property type="evidence" value="ECO:0007669"/>
    <property type="project" value="InterPro"/>
</dbReference>
<evidence type="ECO:0000256" key="7">
    <source>
        <dbReference type="PIRSR" id="PIRSR000862-1"/>
    </source>
</evidence>
<comment type="similarity">
    <text evidence="1">Belongs to the AB hydrolase superfamily. Lipase family.</text>
</comment>
<accession>A0AAW1VH43</accession>
<feature type="active site" description="Nucleophile" evidence="7">
    <location>
        <position position="203"/>
    </location>
</feature>
<evidence type="ECO:0000256" key="2">
    <source>
        <dbReference type="ARBA" id="ARBA00022729"/>
    </source>
</evidence>
<evidence type="ECO:0000256" key="3">
    <source>
        <dbReference type="ARBA" id="ARBA00022801"/>
    </source>
</evidence>
<protein>
    <recommendedName>
        <fullName evidence="9">Partial AB-hydrolase lipase domain-containing protein</fullName>
    </recommendedName>
</protein>
<evidence type="ECO:0000256" key="5">
    <source>
        <dbReference type="ARBA" id="ARBA00023098"/>
    </source>
</evidence>
<reference evidence="10 11" key="1">
    <citation type="submission" date="2023-03" db="EMBL/GenBank/DDBJ databases">
        <title>Genome insight into feeding habits of ladybird beetles.</title>
        <authorList>
            <person name="Li H.-S."/>
            <person name="Huang Y.-H."/>
            <person name="Pang H."/>
        </authorList>
    </citation>
    <scope>NUCLEOTIDE SEQUENCE [LARGE SCALE GENOMIC DNA]</scope>
    <source>
        <strain evidence="10">SYSU_2023b</strain>
        <tissue evidence="10">Whole body</tissue>
    </source>
</reference>
<sequence length="441" mass="50244">MWFVFLVLGLSQILLGKASPFYTDVNGALEKDEYLHSLKHSKEEIRAVRRILNITLENDDAADEYLSVSELITKYGYPVEEHFVETKDGYILKMHRIPPTKQGIKPCNRTVFLMHGLLTSSADWIIMGPDKSIAYHLANLGYDVWMGNSRGNTESRNHTKWSPNELKFWKFSWHEIGTKDVPAMIDYILDTTKQKALYHIGHSQGTTSFYVMCSELPEYNDKIIAHYSLAPVAYMTHAYSPLIRFISKFTGVVETLINMLGIGEFLPKSPLITFLGNSFCQAGELTEVLCKDFIFILVGFDQSEFDVEGLPIYLGHTPAGSSAMQMLHYLQLFNSGGFHQYDYSPFNALHYGPSHILSPPVYDLNKITTPVHLFHSKNDWFSNVEDVHRLCSELGNCASKTLVSEEKFNHMDFTVGLRAKEIVYKLVTDDIEKHATHETFV</sequence>
<dbReference type="SUPFAM" id="SSF53474">
    <property type="entry name" value="alpha/beta-Hydrolases"/>
    <property type="match status" value="1"/>
</dbReference>
<dbReference type="Proteomes" id="UP001431783">
    <property type="component" value="Unassembled WGS sequence"/>
</dbReference>
<feature type="signal peptide" evidence="8">
    <location>
        <begin position="1"/>
        <end position="18"/>
    </location>
</feature>
<evidence type="ECO:0000313" key="10">
    <source>
        <dbReference type="EMBL" id="KAK9891680.1"/>
    </source>
</evidence>
<dbReference type="InterPro" id="IPR006693">
    <property type="entry name" value="AB_hydrolase_lipase"/>
</dbReference>
<dbReference type="InterPro" id="IPR025483">
    <property type="entry name" value="Lipase_euk"/>
</dbReference>
<dbReference type="InterPro" id="IPR029058">
    <property type="entry name" value="AB_hydrolase_fold"/>
</dbReference>
<evidence type="ECO:0000256" key="4">
    <source>
        <dbReference type="ARBA" id="ARBA00022963"/>
    </source>
</evidence>
<feature type="chain" id="PRO_5043732777" description="Partial AB-hydrolase lipase domain-containing protein" evidence="8">
    <location>
        <begin position="19"/>
        <end position="441"/>
    </location>
</feature>
<dbReference type="Gene3D" id="3.40.50.1820">
    <property type="entry name" value="alpha/beta hydrolase"/>
    <property type="match status" value="1"/>
</dbReference>
<keyword evidence="2 8" id="KW-0732">Signal</keyword>
<dbReference type="PANTHER" id="PTHR11005">
    <property type="entry name" value="LYSOSOMAL ACID LIPASE-RELATED"/>
    <property type="match status" value="1"/>
</dbReference>
<dbReference type="Pfam" id="PF04083">
    <property type="entry name" value="Abhydro_lipase"/>
    <property type="match status" value="1"/>
</dbReference>
<evidence type="ECO:0000259" key="9">
    <source>
        <dbReference type="Pfam" id="PF04083"/>
    </source>
</evidence>
<evidence type="ECO:0000256" key="1">
    <source>
        <dbReference type="ARBA" id="ARBA00010701"/>
    </source>
</evidence>
<feature type="domain" description="Partial AB-hydrolase lipase" evidence="9">
    <location>
        <begin position="68"/>
        <end position="127"/>
    </location>
</feature>
<evidence type="ECO:0000313" key="11">
    <source>
        <dbReference type="Proteomes" id="UP001431783"/>
    </source>
</evidence>
<dbReference type="FunFam" id="3.40.50.1820:FF:000021">
    <property type="entry name" value="Lipase"/>
    <property type="match status" value="1"/>
</dbReference>
<keyword evidence="4" id="KW-0442">Lipid degradation</keyword>
<organism evidence="10 11">
    <name type="scientific">Henosepilachna vigintioctopunctata</name>
    <dbReference type="NCBI Taxonomy" id="420089"/>
    <lineage>
        <taxon>Eukaryota</taxon>
        <taxon>Metazoa</taxon>
        <taxon>Ecdysozoa</taxon>
        <taxon>Arthropoda</taxon>
        <taxon>Hexapoda</taxon>
        <taxon>Insecta</taxon>
        <taxon>Pterygota</taxon>
        <taxon>Neoptera</taxon>
        <taxon>Endopterygota</taxon>
        <taxon>Coleoptera</taxon>
        <taxon>Polyphaga</taxon>
        <taxon>Cucujiformia</taxon>
        <taxon>Coccinelloidea</taxon>
        <taxon>Coccinellidae</taxon>
        <taxon>Epilachninae</taxon>
        <taxon>Epilachnini</taxon>
        <taxon>Henosepilachna</taxon>
    </lineage>
</organism>
<feature type="active site" description="Charge relay system" evidence="7">
    <location>
        <position position="410"/>
    </location>
</feature>
<dbReference type="GO" id="GO:0016042">
    <property type="term" value="P:lipid catabolic process"/>
    <property type="evidence" value="ECO:0007669"/>
    <property type="project" value="UniProtKB-KW"/>
</dbReference>
<keyword evidence="5" id="KW-0443">Lipid metabolism</keyword>